<keyword evidence="2" id="KW-1185">Reference proteome</keyword>
<gene>
    <name evidence="1" type="ORF">CALVIDRAFT_526502</name>
</gene>
<reference evidence="1 2" key="1">
    <citation type="journal article" date="2016" name="Mol. Biol. Evol.">
        <title>Comparative Genomics of Early-Diverging Mushroom-Forming Fungi Provides Insights into the Origins of Lignocellulose Decay Capabilities.</title>
        <authorList>
            <person name="Nagy L.G."/>
            <person name="Riley R."/>
            <person name="Tritt A."/>
            <person name="Adam C."/>
            <person name="Daum C."/>
            <person name="Floudas D."/>
            <person name="Sun H."/>
            <person name="Yadav J.S."/>
            <person name="Pangilinan J."/>
            <person name="Larsson K.H."/>
            <person name="Matsuura K."/>
            <person name="Barry K."/>
            <person name="Labutti K."/>
            <person name="Kuo R."/>
            <person name="Ohm R.A."/>
            <person name="Bhattacharya S.S."/>
            <person name="Shirouzu T."/>
            <person name="Yoshinaga Y."/>
            <person name="Martin F.M."/>
            <person name="Grigoriev I.V."/>
            <person name="Hibbett D.S."/>
        </authorList>
    </citation>
    <scope>NUCLEOTIDE SEQUENCE [LARGE SCALE GENOMIC DNA]</scope>
    <source>
        <strain evidence="1 2">TUFC12733</strain>
    </source>
</reference>
<evidence type="ECO:0000313" key="1">
    <source>
        <dbReference type="EMBL" id="KZO97748.1"/>
    </source>
</evidence>
<sequence>MSASYSDKFVTVDGLAHTLTIHNYRITHPTLTIPLSSIVYLLPAAQITKRLGMKAWGLGITGVSWARDWERMTLAHREEQFERCFVVKFHGALFRAGFSVEDREAFVDAVERAEPGLMGRKPGEGEMDDVPNRTTARLDIAELGGVSSHPWCAFQSRAHRDSAPMPIPPFTMADLPPVDRTIASWELWQTRTEHLPSVVASGLASIGGAREFEARRKQWIQHTQSIYAWNARRAGEWEFVHGGIGALLKEYRDIYMHADIQSQERAYWDTCDVAELLLNFHLRNGHEEMVTEVIRNQ</sequence>
<proteinExistence type="predicted"/>
<accession>A0A167NIE2</accession>
<dbReference type="EMBL" id="KV417278">
    <property type="protein sequence ID" value="KZO97748.1"/>
    <property type="molecule type" value="Genomic_DNA"/>
</dbReference>
<name>A0A167NIE2_CALVF</name>
<organism evidence="1 2">
    <name type="scientific">Calocera viscosa (strain TUFC12733)</name>
    <dbReference type="NCBI Taxonomy" id="1330018"/>
    <lineage>
        <taxon>Eukaryota</taxon>
        <taxon>Fungi</taxon>
        <taxon>Dikarya</taxon>
        <taxon>Basidiomycota</taxon>
        <taxon>Agaricomycotina</taxon>
        <taxon>Dacrymycetes</taxon>
        <taxon>Dacrymycetales</taxon>
        <taxon>Dacrymycetaceae</taxon>
        <taxon>Calocera</taxon>
    </lineage>
</organism>
<dbReference type="Proteomes" id="UP000076738">
    <property type="component" value="Unassembled WGS sequence"/>
</dbReference>
<dbReference type="OrthoDB" id="3364144at2759"/>
<evidence type="ECO:0000313" key="2">
    <source>
        <dbReference type="Proteomes" id="UP000076738"/>
    </source>
</evidence>
<protein>
    <submittedName>
        <fullName evidence="1">Uncharacterized protein</fullName>
    </submittedName>
</protein>
<dbReference type="AlphaFoldDB" id="A0A167NIE2"/>